<dbReference type="GO" id="GO:0016301">
    <property type="term" value="F:kinase activity"/>
    <property type="evidence" value="ECO:0007669"/>
    <property type="project" value="UniProtKB-KW"/>
</dbReference>
<dbReference type="SUPFAM" id="SSF56112">
    <property type="entry name" value="Protein kinase-like (PK-like)"/>
    <property type="match status" value="1"/>
</dbReference>
<dbReference type="OrthoDB" id="5979581at2759"/>
<dbReference type="Gene3D" id="1.10.510.10">
    <property type="entry name" value="Transferase(Phosphotransferase) domain 1"/>
    <property type="match status" value="1"/>
</dbReference>
<dbReference type="InterPro" id="IPR011009">
    <property type="entry name" value="Kinase-like_dom_sf"/>
</dbReference>
<dbReference type="EMBL" id="CP069109">
    <property type="protein sequence ID" value="QSS57959.1"/>
    <property type="molecule type" value="Genomic_DNA"/>
</dbReference>
<organism evidence="1 2">
    <name type="scientific">Ajellomyces capsulatus</name>
    <name type="common">Darling's disease fungus</name>
    <name type="synonym">Histoplasma capsulatum</name>
    <dbReference type="NCBI Taxonomy" id="5037"/>
    <lineage>
        <taxon>Eukaryota</taxon>
        <taxon>Fungi</taxon>
        <taxon>Dikarya</taxon>
        <taxon>Ascomycota</taxon>
        <taxon>Pezizomycotina</taxon>
        <taxon>Eurotiomycetes</taxon>
        <taxon>Eurotiomycetidae</taxon>
        <taxon>Onygenales</taxon>
        <taxon>Ajellomycetaceae</taxon>
        <taxon>Histoplasma</taxon>
    </lineage>
</organism>
<sequence>MFEVSEPDGRPSCLVHRHMHLNSLEFMGKTASKRLNKTLLKLALQYPLTALDFLHTEADIVHTDLKSDIVFSVADKYALDDFCWDEICDLTPRKIIDKTRIVYTSRAPRDPADSNWGPPVLCGFGEARIGKLHNVTNIGEAQPHICRAPEVSFMISCDSEVDIWIIWDHLESDHLFNIVDRNGSFCRYTYMVKIVAFLGSPPPEFVIRSESLHEKDKTKKGP</sequence>
<evidence type="ECO:0000313" key="1">
    <source>
        <dbReference type="EMBL" id="QSS57959.1"/>
    </source>
</evidence>
<name>A0A8A1LVL5_AJECA</name>
<dbReference type="Proteomes" id="UP000663671">
    <property type="component" value="Chromosome 2"/>
</dbReference>
<evidence type="ECO:0000313" key="2">
    <source>
        <dbReference type="Proteomes" id="UP000663671"/>
    </source>
</evidence>
<keyword evidence="1" id="KW-0808">Transferase</keyword>
<gene>
    <name evidence="1" type="ORF">I7I51_07378</name>
</gene>
<keyword evidence="1" id="KW-0418">Kinase</keyword>
<protein>
    <submittedName>
        <fullName evidence="1">Protein kinase</fullName>
    </submittedName>
</protein>
<dbReference type="VEuPathDB" id="FungiDB:I7I51_07378"/>
<proteinExistence type="predicted"/>
<reference evidence="1" key="1">
    <citation type="submission" date="2021-01" db="EMBL/GenBank/DDBJ databases">
        <title>Chromosome-level genome assembly of a human fungal pathogen reveals clustering of transcriptionally co-regulated genes.</title>
        <authorList>
            <person name="Voorhies M."/>
            <person name="Cohen S."/>
            <person name="Shea T.P."/>
            <person name="Petrus S."/>
            <person name="Munoz J.F."/>
            <person name="Poplawski S."/>
            <person name="Goldman W.E."/>
            <person name="Michael T."/>
            <person name="Cuomo C.A."/>
            <person name="Sil A."/>
            <person name="Beyhan S."/>
        </authorList>
    </citation>
    <scope>NUCLEOTIDE SEQUENCE</scope>
    <source>
        <strain evidence="1">WU24</strain>
    </source>
</reference>
<dbReference type="AlphaFoldDB" id="A0A8A1LVL5"/>
<dbReference type="Gene3D" id="3.30.200.20">
    <property type="entry name" value="Phosphorylase Kinase, domain 1"/>
    <property type="match status" value="1"/>
</dbReference>
<accession>A0A8A1LVL5</accession>